<keyword evidence="2" id="KW-0645">Protease</keyword>
<dbReference type="Gene3D" id="3.90.226.10">
    <property type="entry name" value="2-enoyl-CoA Hydratase, Chain A, domain 1"/>
    <property type="match status" value="1"/>
</dbReference>
<dbReference type="Pfam" id="PF01343">
    <property type="entry name" value="Peptidase_S49"/>
    <property type="match status" value="1"/>
</dbReference>
<organism evidence="6 7">
    <name type="scientific">Methylobacterium planeticum</name>
    <dbReference type="NCBI Taxonomy" id="2615211"/>
    <lineage>
        <taxon>Bacteria</taxon>
        <taxon>Pseudomonadati</taxon>
        <taxon>Pseudomonadota</taxon>
        <taxon>Alphaproteobacteria</taxon>
        <taxon>Hyphomicrobiales</taxon>
        <taxon>Methylobacteriaceae</taxon>
        <taxon>Methylobacterium</taxon>
    </lineage>
</organism>
<dbReference type="InterPro" id="IPR033855">
    <property type="entry name" value="Protein_C"/>
</dbReference>
<dbReference type="CDD" id="cd07022">
    <property type="entry name" value="S49_Sppa_36K_type"/>
    <property type="match status" value="1"/>
</dbReference>
<sequence>MSAYLPRIAEALSRPLLFHPTKLEVILASLDGRLGPALEVDRPGPDASRFMGRAEAGRPYRTEGGVAFVPIVGSLANRGAYIGASSGIVSYEGISAQIRAAAEDLTVHSIVLDIDSPGGEATGMFRLAAQIRQTRASKRIVAFVDDLAASAAYGIASQAHEIVVSPTSIVGSIGVVLTHVDRSAEMEKAGRKVTLIHAGANKVDGHPFGPLSESVKADLQAEVGAFYDQFLATVAAGRPGLSIEKARATEARTFIGKAAIDRGLADRIGSLESVVADLRSRAASRARPQPGSLPTMTNPIPAPATAAPKLVVSSAPLSATERHAENVRTQQILSDPRVFGFEALAMELANAAPELSADAIARMTAKAAGRPSASRTAGLTAAINRLVRARGGAPIRTAEPSSGSNPKSGLALAVAEMVAKDQARRGIPVEEAERPRSGLAAAVAEMIRRDAR</sequence>
<dbReference type="PANTHER" id="PTHR33209:SF1">
    <property type="entry name" value="PEPTIDASE S49 DOMAIN-CONTAINING PROTEIN"/>
    <property type="match status" value="1"/>
</dbReference>
<accession>A0A6N6MKQ8</accession>
<reference evidence="6 7" key="1">
    <citation type="submission" date="2019-09" db="EMBL/GenBank/DDBJ databases">
        <title>YIM 132548 draft genome.</title>
        <authorList>
            <person name="Jiang L."/>
        </authorList>
    </citation>
    <scope>NUCLEOTIDE SEQUENCE [LARGE SCALE GENOMIC DNA]</scope>
    <source>
        <strain evidence="6 7">YIM 132548</strain>
    </source>
</reference>
<keyword evidence="7" id="KW-1185">Reference proteome</keyword>
<name>A0A6N6MKQ8_9HYPH</name>
<evidence type="ECO:0000313" key="6">
    <source>
        <dbReference type="EMBL" id="KAB1068835.1"/>
    </source>
</evidence>
<dbReference type="InterPro" id="IPR002142">
    <property type="entry name" value="Peptidase_S49"/>
</dbReference>
<dbReference type="GO" id="GO:0006508">
    <property type="term" value="P:proteolysis"/>
    <property type="evidence" value="ECO:0007669"/>
    <property type="project" value="UniProtKB-KW"/>
</dbReference>
<dbReference type="Proteomes" id="UP000441523">
    <property type="component" value="Unassembled WGS sequence"/>
</dbReference>
<dbReference type="GO" id="GO:0008236">
    <property type="term" value="F:serine-type peptidase activity"/>
    <property type="evidence" value="ECO:0007669"/>
    <property type="project" value="UniProtKB-KW"/>
</dbReference>
<evidence type="ECO:0000256" key="3">
    <source>
        <dbReference type="ARBA" id="ARBA00022801"/>
    </source>
</evidence>
<evidence type="ECO:0000256" key="1">
    <source>
        <dbReference type="ARBA" id="ARBA00008683"/>
    </source>
</evidence>
<proteinExistence type="inferred from homology"/>
<dbReference type="EMBL" id="VZZJ01000045">
    <property type="protein sequence ID" value="KAB1068835.1"/>
    <property type="molecule type" value="Genomic_DNA"/>
</dbReference>
<dbReference type="RefSeq" id="WP_150966833.1">
    <property type="nucleotide sequence ID" value="NZ_VZZJ01000045.1"/>
</dbReference>
<dbReference type="Gene3D" id="6.20.330.10">
    <property type="match status" value="1"/>
</dbReference>
<comment type="similarity">
    <text evidence="1">Belongs to the peptidase S49 family.</text>
</comment>
<dbReference type="SUPFAM" id="SSF52096">
    <property type="entry name" value="ClpP/crotonase"/>
    <property type="match status" value="1"/>
</dbReference>
<evidence type="ECO:0000313" key="7">
    <source>
        <dbReference type="Proteomes" id="UP000441523"/>
    </source>
</evidence>
<evidence type="ECO:0000259" key="5">
    <source>
        <dbReference type="Pfam" id="PF01343"/>
    </source>
</evidence>
<dbReference type="InterPro" id="IPR029045">
    <property type="entry name" value="ClpP/crotonase-like_dom_sf"/>
</dbReference>
<dbReference type="PANTHER" id="PTHR33209">
    <property type="entry name" value="PROTEASE 4"/>
    <property type="match status" value="1"/>
</dbReference>
<comment type="caution">
    <text evidence="6">The sequence shown here is derived from an EMBL/GenBank/DDBJ whole genome shotgun (WGS) entry which is preliminary data.</text>
</comment>
<keyword evidence="4" id="KW-0720">Serine protease</keyword>
<evidence type="ECO:0000256" key="2">
    <source>
        <dbReference type="ARBA" id="ARBA00022670"/>
    </source>
</evidence>
<gene>
    <name evidence="6" type="ORF">F6X51_26335</name>
</gene>
<feature type="domain" description="Peptidase S49" evidence="5">
    <location>
        <begin position="134"/>
        <end position="281"/>
    </location>
</feature>
<evidence type="ECO:0000256" key="4">
    <source>
        <dbReference type="ARBA" id="ARBA00022825"/>
    </source>
</evidence>
<dbReference type="AlphaFoldDB" id="A0A6N6MKQ8"/>
<keyword evidence="3" id="KW-0378">Hydrolase</keyword>
<protein>
    <submittedName>
        <fullName evidence="6">S49 family peptidase</fullName>
    </submittedName>
</protein>